<evidence type="ECO:0000256" key="12">
    <source>
        <dbReference type="SAM" id="MobiDB-lite"/>
    </source>
</evidence>
<dbReference type="GO" id="GO:0003887">
    <property type="term" value="F:DNA-directed DNA polymerase activity"/>
    <property type="evidence" value="ECO:0007669"/>
    <property type="project" value="UniProtKB-KW"/>
</dbReference>
<dbReference type="InterPro" id="IPR016197">
    <property type="entry name" value="Chromo-like_dom_sf"/>
</dbReference>
<evidence type="ECO:0008006" key="18">
    <source>
        <dbReference type="Google" id="ProtNLM"/>
    </source>
</evidence>
<keyword evidence="8" id="KW-0239">DNA-directed DNA polymerase</keyword>
<keyword evidence="9" id="KW-0238">DNA-binding</keyword>
<evidence type="ECO:0000256" key="7">
    <source>
        <dbReference type="ARBA" id="ARBA00022918"/>
    </source>
</evidence>
<sequence>MHADHLLTVLRIIGNHSFYVKANKCSFGCSCISYLGHFITEGVLKPDPDKISAMVAWPTPSSVKQLRGFLGLTGYYRRFIAGYASIAAPLTDLLKKDSFVWTPSAEDSFTRLKAAMTSAPVLRLPDFTQPFYLETDASSFGIGAVLMQNGHPLAFFSKKLAADALSRRDEEEDLAGLFMALVQPLPLLMRDLRLENQSLPELQDLHAAVTAGTASPDFSVHDGLLYFKRRLYLGRTSSLHSALLEEFHSTPAAGHQGRERTFRRLAQVFSWPGMRADVRRFVASCAICQSTKYSTQKPGGLLQPLPVPVQTDGQTEVLNRNLEQYLRAFVSERPTKWSVFLSWAELALNCGHHEGLGLSPFQALYGRPPPSVFPTIAVRSRVPEVEEMLRERADLLTDLRGHLIQMQQRMRSQANQHRREVSFTVGDLVLLKLRPYCQHSVARPLSAKLARRYYGPFEVLEKLGAVAYRLRLPDGCRIHDVFHVSLLKPFVGRPGDTPQVSLPAQFFKGRPVATPVAAVDRRTVMVDGALQEQWRVKWSEGSNDDTTWEPKDDLVRHFPDLRLEDKDVLNGGGVDTGAMAPPGGNGAGSDRPRRQVRPPRRYDDYV</sequence>
<keyword evidence="5" id="KW-0460">Magnesium</keyword>
<feature type="domain" description="Tf2-1-like SH3-like" evidence="15">
    <location>
        <begin position="426"/>
        <end position="491"/>
    </location>
</feature>
<keyword evidence="17" id="KW-1185">Reference proteome</keyword>
<reference evidence="16 17" key="1">
    <citation type="submission" date="2018-04" db="EMBL/GenBank/DDBJ databases">
        <authorList>
            <person name="Vogel A."/>
        </authorList>
    </citation>
    <scope>NUCLEOTIDE SEQUENCE [LARGE SCALE GENOMIC DNA]</scope>
</reference>
<accession>A0A484LN05</accession>
<dbReference type="SUPFAM" id="SSF53098">
    <property type="entry name" value="Ribonuclease H-like"/>
    <property type="match status" value="1"/>
</dbReference>
<dbReference type="OrthoDB" id="407598at2759"/>
<keyword evidence="4" id="KW-0378">Hydrolase</keyword>
<dbReference type="InterPro" id="IPR050951">
    <property type="entry name" value="Retrovirus_Pol_polyprotein"/>
</dbReference>
<dbReference type="GO" id="GO:0003964">
    <property type="term" value="F:RNA-directed DNA polymerase activity"/>
    <property type="evidence" value="ECO:0007669"/>
    <property type="project" value="UniProtKB-KW"/>
</dbReference>
<dbReference type="PANTHER" id="PTHR37984">
    <property type="entry name" value="PROTEIN CBG26694"/>
    <property type="match status" value="1"/>
</dbReference>
<keyword evidence="6" id="KW-0229">DNA integration</keyword>
<dbReference type="InterPro" id="IPR056924">
    <property type="entry name" value="SH3_Tf2-1"/>
</dbReference>
<evidence type="ECO:0000256" key="3">
    <source>
        <dbReference type="ARBA" id="ARBA00022750"/>
    </source>
</evidence>
<evidence type="ECO:0000256" key="10">
    <source>
        <dbReference type="ARBA" id="ARBA00023172"/>
    </source>
</evidence>
<dbReference type="Gene3D" id="3.30.70.270">
    <property type="match status" value="2"/>
</dbReference>
<organism evidence="16 17">
    <name type="scientific">Cuscuta campestris</name>
    <dbReference type="NCBI Taxonomy" id="132261"/>
    <lineage>
        <taxon>Eukaryota</taxon>
        <taxon>Viridiplantae</taxon>
        <taxon>Streptophyta</taxon>
        <taxon>Embryophyta</taxon>
        <taxon>Tracheophyta</taxon>
        <taxon>Spermatophyta</taxon>
        <taxon>Magnoliopsida</taxon>
        <taxon>eudicotyledons</taxon>
        <taxon>Gunneridae</taxon>
        <taxon>Pentapetalae</taxon>
        <taxon>asterids</taxon>
        <taxon>lamiids</taxon>
        <taxon>Solanales</taxon>
        <taxon>Convolvulaceae</taxon>
        <taxon>Cuscuteae</taxon>
        <taxon>Cuscuta</taxon>
        <taxon>Cuscuta subgen. Grammica</taxon>
        <taxon>Cuscuta sect. Cleistogrammica</taxon>
    </lineage>
</organism>
<keyword evidence="11" id="KW-0511">Multifunctional enzyme</keyword>
<feature type="domain" description="Reverse transcriptase/retrotransposon-derived protein RNase H-like" evidence="13">
    <location>
        <begin position="101"/>
        <end position="180"/>
    </location>
</feature>
<dbReference type="GO" id="GO:0015074">
    <property type="term" value="P:DNA integration"/>
    <property type="evidence" value="ECO:0007669"/>
    <property type="project" value="UniProtKB-KW"/>
</dbReference>
<dbReference type="InterPro" id="IPR043502">
    <property type="entry name" value="DNA/RNA_pol_sf"/>
</dbReference>
<evidence type="ECO:0000259" key="15">
    <source>
        <dbReference type="Pfam" id="PF24626"/>
    </source>
</evidence>
<dbReference type="SUPFAM" id="SSF56672">
    <property type="entry name" value="DNA/RNA polymerases"/>
    <property type="match status" value="1"/>
</dbReference>
<dbReference type="GO" id="GO:0006310">
    <property type="term" value="P:DNA recombination"/>
    <property type="evidence" value="ECO:0007669"/>
    <property type="project" value="UniProtKB-KW"/>
</dbReference>
<dbReference type="GO" id="GO:0003677">
    <property type="term" value="F:DNA binding"/>
    <property type="evidence" value="ECO:0007669"/>
    <property type="project" value="UniProtKB-KW"/>
</dbReference>
<dbReference type="Proteomes" id="UP000595140">
    <property type="component" value="Unassembled WGS sequence"/>
</dbReference>
<dbReference type="GO" id="GO:0004190">
    <property type="term" value="F:aspartic-type endopeptidase activity"/>
    <property type="evidence" value="ECO:0007669"/>
    <property type="project" value="UniProtKB-KW"/>
</dbReference>
<keyword evidence="8" id="KW-0548">Nucleotidyltransferase</keyword>
<evidence type="ECO:0000313" key="17">
    <source>
        <dbReference type="Proteomes" id="UP000595140"/>
    </source>
</evidence>
<evidence type="ECO:0000256" key="9">
    <source>
        <dbReference type="ARBA" id="ARBA00023125"/>
    </source>
</evidence>
<dbReference type="GO" id="GO:0006508">
    <property type="term" value="P:proteolysis"/>
    <property type="evidence" value="ECO:0007669"/>
    <property type="project" value="UniProtKB-KW"/>
</dbReference>
<evidence type="ECO:0000256" key="5">
    <source>
        <dbReference type="ARBA" id="ARBA00022842"/>
    </source>
</evidence>
<evidence type="ECO:0000259" key="13">
    <source>
        <dbReference type="Pfam" id="PF17919"/>
    </source>
</evidence>
<dbReference type="FunFam" id="3.30.70.270:FF:000020">
    <property type="entry name" value="Transposon Tf2-6 polyprotein-like Protein"/>
    <property type="match status" value="1"/>
</dbReference>
<name>A0A484LN05_9ASTE</name>
<evidence type="ECO:0000256" key="4">
    <source>
        <dbReference type="ARBA" id="ARBA00022801"/>
    </source>
</evidence>
<dbReference type="SUPFAM" id="SSF54160">
    <property type="entry name" value="Chromo domain-like"/>
    <property type="match status" value="1"/>
</dbReference>
<evidence type="ECO:0000259" key="14">
    <source>
        <dbReference type="Pfam" id="PF17921"/>
    </source>
</evidence>
<evidence type="ECO:0000256" key="1">
    <source>
        <dbReference type="ARBA" id="ARBA00022670"/>
    </source>
</evidence>
<keyword evidence="8" id="KW-0808">Transferase</keyword>
<dbReference type="AlphaFoldDB" id="A0A484LN05"/>
<dbReference type="Pfam" id="PF17919">
    <property type="entry name" value="RT_RNaseH_2"/>
    <property type="match status" value="1"/>
</dbReference>
<keyword evidence="1" id="KW-0645">Protease</keyword>
<feature type="region of interest" description="Disordered" evidence="12">
    <location>
        <begin position="567"/>
        <end position="606"/>
    </location>
</feature>
<feature type="domain" description="Integrase zinc-binding" evidence="14">
    <location>
        <begin position="237"/>
        <end position="293"/>
    </location>
</feature>
<proteinExistence type="predicted"/>
<dbReference type="InterPro" id="IPR043128">
    <property type="entry name" value="Rev_trsase/Diguanyl_cyclase"/>
</dbReference>
<dbReference type="Gene3D" id="3.30.420.10">
    <property type="entry name" value="Ribonuclease H-like superfamily/Ribonuclease H"/>
    <property type="match status" value="1"/>
</dbReference>
<dbReference type="Pfam" id="PF17921">
    <property type="entry name" value="Integrase_H2C2"/>
    <property type="match status" value="1"/>
</dbReference>
<gene>
    <name evidence="16" type="ORF">CCAM_LOCUS19576</name>
</gene>
<evidence type="ECO:0000256" key="11">
    <source>
        <dbReference type="ARBA" id="ARBA00023268"/>
    </source>
</evidence>
<dbReference type="InterPro" id="IPR012337">
    <property type="entry name" value="RNaseH-like_sf"/>
</dbReference>
<dbReference type="InterPro" id="IPR036397">
    <property type="entry name" value="RNaseH_sf"/>
</dbReference>
<dbReference type="PANTHER" id="PTHR37984:SF5">
    <property type="entry name" value="PROTEIN NYNRIN-LIKE"/>
    <property type="match status" value="1"/>
</dbReference>
<protein>
    <recommendedName>
        <fullName evidence="18">Chromo domain-containing protein</fullName>
    </recommendedName>
</protein>
<dbReference type="FunFam" id="1.10.340.70:FF:000001">
    <property type="entry name" value="Retrovirus-related Pol polyprotein from transposon gypsy-like Protein"/>
    <property type="match status" value="1"/>
</dbReference>
<dbReference type="Gene3D" id="1.10.340.70">
    <property type="match status" value="1"/>
</dbReference>
<dbReference type="InterPro" id="IPR041588">
    <property type="entry name" value="Integrase_H2C2"/>
</dbReference>
<keyword evidence="7" id="KW-0695">RNA-directed DNA polymerase</keyword>
<dbReference type="InterPro" id="IPR041577">
    <property type="entry name" value="RT_RNaseH_2"/>
</dbReference>
<dbReference type="EMBL" id="OOIL02001712">
    <property type="protein sequence ID" value="VFQ77800.1"/>
    <property type="molecule type" value="Genomic_DNA"/>
</dbReference>
<keyword evidence="2" id="KW-0479">Metal-binding</keyword>
<dbReference type="Pfam" id="PF24626">
    <property type="entry name" value="SH3_Tf2-1"/>
    <property type="match status" value="1"/>
</dbReference>
<evidence type="ECO:0000256" key="2">
    <source>
        <dbReference type="ARBA" id="ARBA00022723"/>
    </source>
</evidence>
<evidence type="ECO:0000256" key="6">
    <source>
        <dbReference type="ARBA" id="ARBA00022908"/>
    </source>
</evidence>
<keyword evidence="10" id="KW-0233">DNA recombination</keyword>
<evidence type="ECO:0000256" key="8">
    <source>
        <dbReference type="ARBA" id="ARBA00022932"/>
    </source>
</evidence>
<evidence type="ECO:0000313" key="16">
    <source>
        <dbReference type="EMBL" id="VFQ77800.1"/>
    </source>
</evidence>
<dbReference type="GO" id="GO:0046872">
    <property type="term" value="F:metal ion binding"/>
    <property type="evidence" value="ECO:0007669"/>
    <property type="project" value="UniProtKB-KW"/>
</dbReference>
<keyword evidence="3" id="KW-0064">Aspartyl protease</keyword>